<feature type="transmembrane region" description="Helical" evidence="7">
    <location>
        <begin position="28"/>
        <end position="48"/>
    </location>
</feature>
<dbReference type="EMBL" id="JAQQWI010000007">
    <property type="protein sequence ID" value="KAK8028734.1"/>
    <property type="molecule type" value="Genomic_DNA"/>
</dbReference>
<keyword evidence="5 7" id="KW-0472">Membrane</keyword>
<evidence type="ECO:0000256" key="3">
    <source>
        <dbReference type="ARBA" id="ARBA00022692"/>
    </source>
</evidence>
<feature type="transmembrane region" description="Helical" evidence="7">
    <location>
        <begin position="100"/>
        <end position="119"/>
    </location>
</feature>
<feature type="region of interest" description="Disordered" evidence="6">
    <location>
        <begin position="507"/>
        <end position="536"/>
    </location>
</feature>
<sequence>FYQVVRTYYLTMQRSRTPRNTENDFPTWQLFLLGIVRLAEPIALTSLFPYAWSLIKQFQVGKESDASFYAGLLISAFSLTEAMMGMFWGSLSDRIGRKPVLLLGCAGTTASLLMVGFAQNFWLALAARALGGMLNGNIGVIQTMVAEIVTRKEHEPRAYAIMPFVWCIGTIIGPSIGGIFAEPHKSFPNVFSENSLFTKFPYLLPNVICAVLLLSSIVMAYFLLDETHPDMSPRVTSNKTYVSEETPLFETSDSIKQPPFDIRSETYGTIRGSIEQQSEMPCAKKIQKHKQPSIFTKPVMALICALSLFTYHSMTYDHLLPIYFEDDRAPDMRISSFDPLLSAGGLGLSMQSVGVILAFNGAMALFVQVVIFPIAASYIGIYKLFITVTILHPIAYAVMPMLVHVPESLLYPAIYCCLAIRNVLSIILYPLLLILIKEVTPCSSVLGKINGFAASAGAACRMIAPPVAGYLYTIGSQIDCTSLAWYGSAFVAIVGAVQCFSVQRPKCEDSSEESSGGHAKQASTTTITELEDEEEE</sequence>
<comment type="subcellular location">
    <subcellularLocation>
        <location evidence="1">Membrane</location>
        <topology evidence="1">Multi-pass membrane protein</topology>
    </subcellularLocation>
</comment>
<keyword evidence="3 7" id="KW-0812">Transmembrane</keyword>
<dbReference type="SUPFAM" id="SSF103473">
    <property type="entry name" value="MFS general substrate transporter"/>
    <property type="match status" value="1"/>
</dbReference>
<evidence type="ECO:0000256" key="7">
    <source>
        <dbReference type="SAM" id="Phobius"/>
    </source>
</evidence>
<feature type="transmembrane region" description="Helical" evidence="7">
    <location>
        <begin position="158"/>
        <end position="180"/>
    </location>
</feature>
<feature type="transmembrane region" description="Helical" evidence="7">
    <location>
        <begin position="409"/>
        <end position="433"/>
    </location>
</feature>
<feature type="transmembrane region" description="Helical" evidence="7">
    <location>
        <begin position="294"/>
        <end position="314"/>
    </location>
</feature>
<feature type="domain" description="Major facilitator superfamily (MFS) profile" evidence="8">
    <location>
        <begin position="29"/>
        <end position="507"/>
    </location>
</feature>
<feature type="non-terminal residue" evidence="9">
    <location>
        <position position="1"/>
    </location>
</feature>
<reference evidence="9 10" key="1">
    <citation type="submission" date="2023-01" db="EMBL/GenBank/DDBJ databases">
        <title>Analysis of 21 Apiospora genomes using comparative genomics revels a genus with tremendous synthesis potential of carbohydrate active enzymes and secondary metabolites.</title>
        <authorList>
            <person name="Sorensen T."/>
        </authorList>
    </citation>
    <scope>NUCLEOTIDE SEQUENCE [LARGE SCALE GENOMIC DNA]</scope>
    <source>
        <strain evidence="9 10">CBS 20057</strain>
    </source>
</reference>
<dbReference type="Gene3D" id="1.20.1250.20">
    <property type="entry name" value="MFS general substrate transporter like domains"/>
    <property type="match status" value="1"/>
</dbReference>
<dbReference type="Proteomes" id="UP001396898">
    <property type="component" value="Unassembled WGS sequence"/>
</dbReference>
<evidence type="ECO:0000256" key="6">
    <source>
        <dbReference type="SAM" id="MobiDB-lite"/>
    </source>
</evidence>
<proteinExistence type="predicted"/>
<keyword evidence="4 7" id="KW-1133">Transmembrane helix</keyword>
<organism evidence="9 10">
    <name type="scientific">Apiospora marii</name>
    <dbReference type="NCBI Taxonomy" id="335849"/>
    <lineage>
        <taxon>Eukaryota</taxon>
        <taxon>Fungi</taxon>
        <taxon>Dikarya</taxon>
        <taxon>Ascomycota</taxon>
        <taxon>Pezizomycotina</taxon>
        <taxon>Sordariomycetes</taxon>
        <taxon>Xylariomycetidae</taxon>
        <taxon>Amphisphaeriales</taxon>
        <taxon>Apiosporaceae</taxon>
        <taxon>Apiospora</taxon>
    </lineage>
</organism>
<feature type="transmembrane region" description="Helical" evidence="7">
    <location>
        <begin position="348"/>
        <end position="372"/>
    </location>
</feature>
<name>A0ABR1SA83_9PEZI</name>
<evidence type="ECO:0000256" key="4">
    <source>
        <dbReference type="ARBA" id="ARBA00022989"/>
    </source>
</evidence>
<keyword evidence="10" id="KW-1185">Reference proteome</keyword>
<gene>
    <name evidence="9" type="ORF">PG991_005790</name>
</gene>
<comment type="caution">
    <text evidence="9">The sequence shown here is derived from an EMBL/GenBank/DDBJ whole genome shotgun (WGS) entry which is preliminary data.</text>
</comment>
<dbReference type="Pfam" id="PF07690">
    <property type="entry name" value="MFS_1"/>
    <property type="match status" value="1"/>
</dbReference>
<evidence type="ECO:0000256" key="5">
    <source>
        <dbReference type="ARBA" id="ARBA00023136"/>
    </source>
</evidence>
<evidence type="ECO:0000256" key="2">
    <source>
        <dbReference type="ARBA" id="ARBA00022448"/>
    </source>
</evidence>
<dbReference type="PANTHER" id="PTHR23504:SF2">
    <property type="entry name" value="TRANSPORTER, PUTATIVE (AFU_ORTHOLOGUE AFUA_8G04150)-RELATED"/>
    <property type="match status" value="1"/>
</dbReference>
<dbReference type="InterPro" id="IPR011701">
    <property type="entry name" value="MFS"/>
</dbReference>
<dbReference type="InterPro" id="IPR036259">
    <property type="entry name" value="MFS_trans_sf"/>
</dbReference>
<protein>
    <submittedName>
        <fullName evidence="9">MFS general substrate transporter</fullName>
    </submittedName>
</protein>
<dbReference type="InterPro" id="IPR020846">
    <property type="entry name" value="MFS_dom"/>
</dbReference>
<keyword evidence="2" id="KW-0813">Transport</keyword>
<dbReference type="PROSITE" id="PS50850">
    <property type="entry name" value="MFS"/>
    <property type="match status" value="1"/>
</dbReference>
<evidence type="ECO:0000313" key="9">
    <source>
        <dbReference type="EMBL" id="KAK8028734.1"/>
    </source>
</evidence>
<feature type="transmembrane region" description="Helical" evidence="7">
    <location>
        <begin position="68"/>
        <end position="88"/>
    </location>
</feature>
<feature type="transmembrane region" description="Helical" evidence="7">
    <location>
        <begin position="200"/>
        <end position="224"/>
    </location>
</feature>
<dbReference type="PANTHER" id="PTHR23504">
    <property type="entry name" value="MAJOR FACILITATOR SUPERFAMILY DOMAIN-CONTAINING PROTEIN 10"/>
    <property type="match status" value="1"/>
</dbReference>
<accession>A0ABR1SA83</accession>
<dbReference type="CDD" id="cd17330">
    <property type="entry name" value="MFS_SLC46_TetA_like"/>
    <property type="match status" value="1"/>
</dbReference>
<evidence type="ECO:0000256" key="1">
    <source>
        <dbReference type="ARBA" id="ARBA00004141"/>
    </source>
</evidence>
<evidence type="ECO:0000313" key="10">
    <source>
        <dbReference type="Proteomes" id="UP001396898"/>
    </source>
</evidence>
<evidence type="ECO:0000259" key="8">
    <source>
        <dbReference type="PROSITE" id="PS50850"/>
    </source>
</evidence>